<dbReference type="GO" id="GO:0016020">
    <property type="term" value="C:membrane"/>
    <property type="evidence" value="ECO:0007669"/>
    <property type="project" value="UniProtKB-SubCell"/>
</dbReference>
<dbReference type="AlphaFoldDB" id="A0A6A4Q1D1"/>
<proteinExistence type="inferred from homology"/>
<keyword evidence="3 4" id="KW-0325">Glycoprotein</keyword>
<keyword evidence="6" id="KW-1185">Reference proteome</keyword>
<keyword evidence="4" id="KW-0735">Signal-anchor</keyword>
<accession>A0A6A4Q1D1</accession>
<keyword evidence="1 4" id="KW-0489">Methyltransferase</keyword>
<evidence type="ECO:0000256" key="1">
    <source>
        <dbReference type="ARBA" id="ARBA00022603"/>
    </source>
</evidence>
<dbReference type="Pfam" id="PF03141">
    <property type="entry name" value="Methyltransf_29"/>
    <property type="match status" value="1"/>
</dbReference>
<name>A0A6A4Q1D1_LUPAL</name>
<protein>
    <recommendedName>
        <fullName evidence="4">Methyltransferase</fullName>
        <ecNumber evidence="4">2.1.1.-</ecNumber>
    </recommendedName>
</protein>
<dbReference type="EC" id="2.1.1.-" evidence="4"/>
<keyword evidence="2 4" id="KW-0808">Transferase</keyword>
<keyword evidence="4" id="KW-0812">Transmembrane</keyword>
<sequence length="72" mass="8211">MYTDMEKCITPLPEVTLSDKVAGGALEKWPNRAFSTPPRISSGSIPNITPEIFHKDNDLWKDRVAHYKHDLM</sequence>
<evidence type="ECO:0000256" key="2">
    <source>
        <dbReference type="ARBA" id="ARBA00022679"/>
    </source>
</evidence>
<evidence type="ECO:0000256" key="4">
    <source>
        <dbReference type="RuleBase" id="RU366043"/>
    </source>
</evidence>
<reference evidence="6" key="1">
    <citation type="journal article" date="2020" name="Nat. Commun.">
        <title>Genome sequence of the cluster root forming white lupin.</title>
        <authorList>
            <person name="Hufnagel B."/>
            <person name="Marques A."/>
            <person name="Soriano A."/>
            <person name="Marques L."/>
            <person name="Divol F."/>
            <person name="Doumas P."/>
            <person name="Sallet E."/>
            <person name="Mancinotti D."/>
            <person name="Carrere S."/>
            <person name="Marande W."/>
            <person name="Arribat S."/>
            <person name="Keller J."/>
            <person name="Huneau C."/>
            <person name="Blein T."/>
            <person name="Aime D."/>
            <person name="Laguerre M."/>
            <person name="Taylor J."/>
            <person name="Schubert V."/>
            <person name="Nelson M."/>
            <person name="Geu-Flores F."/>
            <person name="Crespi M."/>
            <person name="Gallardo-Guerrero K."/>
            <person name="Delaux P.-M."/>
            <person name="Salse J."/>
            <person name="Berges H."/>
            <person name="Guyot R."/>
            <person name="Gouzy J."/>
            <person name="Peret B."/>
        </authorList>
    </citation>
    <scope>NUCLEOTIDE SEQUENCE [LARGE SCALE GENOMIC DNA]</scope>
    <source>
        <strain evidence="6">cv. Amiga</strain>
    </source>
</reference>
<dbReference type="GO" id="GO:0008168">
    <property type="term" value="F:methyltransferase activity"/>
    <property type="evidence" value="ECO:0007669"/>
    <property type="project" value="UniProtKB-UniRule"/>
</dbReference>
<evidence type="ECO:0000313" key="5">
    <source>
        <dbReference type="EMBL" id="KAE9607628.1"/>
    </source>
</evidence>
<organism evidence="5 6">
    <name type="scientific">Lupinus albus</name>
    <name type="common">White lupine</name>
    <name type="synonym">Lupinus termis</name>
    <dbReference type="NCBI Taxonomy" id="3870"/>
    <lineage>
        <taxon>Eukaryota</taxon>
        <taxon>Viridiplantae</taxon>
        <taxon>Streptophyta</taxon>
        <taxon>Embryophyta</taxon>
        <taxon>Tracheophyta</taxon>
        <taxon>Spermatophyta</taxon>
        <taxon>Magnoliopsida</taxon>
        <taxon>eudicotyledons</taxon>
        <taxon>Gunneridae</taxon>
        <taxon>Pentapetalae</taxon>
        <taxon>rosids</taxon>
        <taxon>fabids</taxon>
        <taxon>Fabales</taxon>
        <taxon>Fabaceae</taxon>
        <taxon>Papilionoideae</taxon>
        <taxon>50 kb inversion clade</taxon>
        <taxon>genistoids sensu lato</taxon>
        <taxon>core genistoids</taxon>
        <taxon>Genisteae</taxon>
        <taxon>Lupinus</taxon>
    </lineage>
</organism>
<evidence type="ECO:0000256" key="3">
    <source>
        <dbReference type="ARBA" id="ARBA00023180"/>
    </source>
</evidence>
<dbReference type="EMBL" id="WOCE01000009">
    <property type="protein sequence ID" value="KAE9607628.1"/>
    <property type="molecule type" value="Genomic_DNA"/>
</dbReference>
<evidence type="ECO:0000313" key="6">
    <source>
        <dbReference type="Proteomes" id="UP000447434"/>
    </source>
</evidence>
<dbReference type="GO" id="GO:0005802">
    <property type="term" value="C:trans-Golgi network"/>
    <property type="evidence" value="ECO:0007669"/>
    <property type="project" value="TreeGrafter"/>
</dbReference>
<dbReference type="GO" id="GO:0005768">
    <property type="term" value="C:endosome"/>
    <property type="evidence" value="ECO:0007669"/>
    <property type="project" value="TreeGrafter"/>
</dbReference>
<dbReference type="Proteomes" id="UP000447434">
    <property type="component" value="Chromosome 9"/>
</dbReference>
<dbReference type="GO" id="GO:0032259">
    <property type="term" value="P:methylation"/>
    <property type="evidence" value="ECO:0007669"/>
    <property type="project" value="UniProtKB-KW"/>
</dbReference>
<dbReference type="PANTHER" id="PTHR10108">
    <property type="entry name" value="SAM-DEPENDENT METHYLTRANSFERASE"/>
    <property type="match status" value="1"/>
</dbReference>
<dbReference type="PANTHER" id="PTHR10108:SF1058">
    <property type="entry name" value="METHYLTRANSFERASE PMT18-RELATED"/>
    <property type="match status" value="1"/>
</dbReference>
<gene>
    <name evidence="5" type="ORF">Lalb_Chr09g0332041</name>
</gene>
<dbReference type="InterPro" id="IPR004159">
    <property type="entry name" value="Put_SAM_MeTrfase"/>
</dbReference>
<comment type="subcellular location">
    <subcellularLocation>
        <location evidence="4">Membrane</location>
        <topology evidence="4">Single-pass type II membrane protein</topology>
    </subcellularLocation>
</comment>
<comment type="caution">
    <text evidence="5">The sequence shown here is derived from an EMBL/GenBank/DDBJ whole genome shotgun (WGS) entry which is preliminary data.</text>
</comment>
<comment type="similarity">
    <text evidence="4">Belongs to the methyltransferase superfamily.</text>
</comment>